<feature type="transmembrane region" description="Helical" evidence="5">
    <location>
        <begin position="70"/>
        <end position="89"/>
    </location>
</feature>
<dbReference type="AlphaFoldDB" id="A0A2N3LBB1"/>
<protein>
    <submittedName>
        <fullName evidence="7">NnrU family protein</fullName>
    </submittedName>
</protein>
<accession>A0A2N3LBB1</accession>
<dbReference type="Pfam" id="PF07298">
    <property type="entry name" value="NnrU"/>
    <property type="match status" value="1"/>
</dbReference>
<feature type="transmembrane region" description="Helical" evidence="5">
    <location>
        <begin position="134"/>
        <end position="154"/>
    </location>
</feature>
<dbReference type="Gene3D" id="1.20.120.1630">
    <property type="match status" value="1"/>
</dbReference>
<feature type="transmembrane region" description="Helical" evidence="5">
    <location>
        <begin position="33"/>
        <end position="50"/>
    </location>
</feature>
<feature type="domain" description="NnrU" evidence="6">
    <location>
        <begin position="6"/>
        <end position="214"/>
    </location>
</feature>
<sequence length="223" mass="24287">MSWFFISVVVFLAGHIIPGLMRNQIVGWMGRRAYVFCFSVLSLVLLIWVIHEVLVADFIPLWPFAPWQVYVALCLMLPACILWAAAILQPCPLSIGRKNGFDPNRPGINAFCRHPLLLGAFLWGLGHVLPNGDLVAVIFFGGSAVFALVGFARMEKIRMKEMSKAEISEILAGTRRFAPRAVLHGAIGLGEIGLGVMIYACLIIAHQYVIGISPLGALGAFGG</sequence>
<dbReference type="RefSeq" id="WP_101299155.1">
    <property type="nucleotide sequence ID" value="NZ_NXGX01000001.1"/>
</dbReference>
<dbReference type="EMBL" id="NXGX01000001">
    <property type="protein sequence ID" value="PKR60010.1"/>
    <property type="molecule type" value="Genomic_DNA"/>
</dbReference>
<evidence type="ECO:0000259" key="6">
    <source>
        <dbReference type="Pfam" id="PF07298"/>
    </source>
</evidence>
<evidence type="ECO:0000256" key="2">
    <source>
        <dbReference type="ARBA" id="ARBA00022692"/>
    </source>
</evidence>
<feature type="transmembrane region" description="Helical" evidence="5">
    <location>
        <begin position="110"/>
        <end position="128"/>
    </location>
</feature>
<proteinExistence type="predicted"/>
<dbReference type="GO" id="GO:0016020">
    <property type="term" value="C:membrane"/>
    <property type="evidence" value="ECO:0007669"/>
    <property type="project" value="UniProtKB-SubCell"/>
</dbReference>
<evidence type="ECO:0000256" key="3">
    <source>
        <dbReference type="ARBA" id="ARBA00022989"/>
    </source>
</evidence>
<evidence type="ECO:0000256" key="4">
    <source>
        <dbReference type="ARBA" id="ARBA00023136"/>
    </source>
</evidence>
<dbReference type="Proteomes" id="UP000233332">
    <property type="component" value="Unassembled WGS sequence"/>
</dbReference>
<evidence type="ECO:0000313" key="7">
    <source>
        <dbReference type="EMBL" id="PKR60010.1"/>
    </source>
</evidence>
<gene>
    <name evidence="7" type="ORF">COO92_01150</name>
</gene>
<keyword evidence="2 5" id="KW-0812">Transmembrane</keyword>
<feature type="transmembrane region" description="Helical" evidence="5">
    <location>
        <begin position="181"/>
        <end position="205"/>
    </location>
</feature>
<comment type="subcellular location">
    <subcellularLocation>
        <location evidence="1">Membrane</location>
        <topology evidence="1">Multi-pass membrane protein</topology>
    </subcellularLocation>
</comment>
<feature type="transmembrane region" description="Helical" evidence="5">
    <location>
        <begin position="6"/>
        <end position="21"/>
    </location>
</feature>
<evidence type="ECO:0000256" key="1">
    <source>
        <dbReference type="ARBA" id="ARBA00004141"/>
    </source>
</evidence>
<organism evidence="7 8">
    <name type="scientific">Thalassospira lohafexi</name>
    <dbReference type="NCBI Taxonomy" id="744227"/>
    <lineage>
        <taxon>Bacteria</taxon>
        <taxon>Pseudomonadati</taxon>
        <taxon>Pseudomonadota</taxon>
        <taxon>Alphaproteobacteria</taxon>
        <taxon>Rhodospirillales</taxon>
        <taxon>Thalassospiraceae</taxon>
        <taxon>Thalassospira</taxon>
    </lineage>
</organism>
<comment type="caution">
    <text evidence="7">The sequence shown here is derived from an EMBL/GenBank/DDBJ whole genome shotgun (WGS) entry which is preliminary data.</text>
</comment>
<evidence type="ECO:0000256" key="5">
    <source>
        <dbReference type="SAM" id="Phobius"/>
    </source>
</evidence>
<reference evidence="7 8" key="1">
    <citation type="submission" date="2017-09" db="EMBL/GenBank/DDBJ databases">
        <title>Biodiversity and function of Thalassospira species in the particle-attached aromatic-hydrocarbon-degrading consortia from the surface seawater of the China South Sea.</title>
        <authorList>
            <person name="Dong C."/>
            <person name="Lai Q."/>
            <person name="Shao Z."/>
        </authorList>
    </citation>
    <scope>NUCLEOTIDE SEQUENCE [LARGE SCALE GENOMIC DNA]</scope>
    <source>
        <strain evidence="7 8">139Z-12</strain>
    </source>
</reference>
<keyword evidence="3 5" id="KW-1133">Transmembrane helix</keyword>
<keyword evidence="8" id="KW-1185">Reference proteome</keyword>
<name>A0A2N3LBB1_9PROT</name>
<keyword evidence="4 5" id="KW-0472">Membrane</keyword>
<evidence type="ECO:0000313" key="8">
    <source>
        <dbReference type="Proteomes" id="UP000233332"/>
    </source>
</evidence>
<dbReference type="InterPro" id="IPR009915">
    <property type="entry name" value="NnrU_dom"/>
</dbReference>